<keyword evidence="1" id="KW-0175">Coiled coil</keyword>
<evidence type="ECO:0000313" key="2">
    <source>
        <dbReference type="EMBL" id="KAG2235156.1"/>
    </source>
</evidence>
<evidence type="ECO:0000256" key="1">
    <source>
        <dbReference type="SAM" id="Coils"/>
    </source>
</evidence>
<dbReference type="Proteomes" id="UP000613177">
    <property type="component" value="Unassembled WGS sequence"/>
</dbReference>
<keyword evidence="3" id="KW-1185">Reference proteome</keyword>
<reference evidence="2" key="1">
    <citation type="submission" date="2021-01" db="EMBL/GenBank/DDBJ databases">
        <title>Metabolic potential, ecology and presence of endohyphal bacteria is reflected in genomic diversity of Mucoromycotina.</title>
        <authorList>
            <person name="Muszewska A."/>
            <person name="Okrasinska A."/>
            <person name="Steczkiewicz K."/>
            <person name="Drgas O."/>
            <person name="Orlowska M."/>
            <person name="Perlinska-Lenart U."/>
            <person name="Aleksandrzak-Piekarczyk T."/>
            <person name="Szatraj K."/>
            <person name="Zielenkiewicz U."/>
            <person name="Pilsyk S."/>
            <person name="Malc E."/>
            <person name="Mieczkowski P."/>
            <person name="Kruszewska J.S."/>
            <person name="Biernat P."/>
            <person name="Pawlowska J."/>
        </authorList>
    </citation>
    <scope>NUCLEOTIDE SEQUENCE</scope>
    <source>
        <strain evidence="2">WA0000018081</strain>
    </source>
</reference>
<feature type="coiled-coil region" evidence="1">
    <location>
        <begin position="388"/>
        <end position="436"/>
    </location>
</feature>
<organism evidence="2 3">
    <name type="scientific">Thamnidium elegans</name>
    <dbReference type="NCBI Taxonomy" id="101142"/>
    <lineage>
        <taxon>Eukaryota</taxon>
        <taxon>Fungi</taxon>
        <taxon>Fungi incertae sedis</taxon>
        <taxon>Mucoromycota</taxon>
        <taxon>Mucoromycotina</taxon>
        <taxon>Mucoromycetes</taxon>
        <taxon>Mucorales</taxon>
        <taxon>Mucorineae</taxon>
        <taxon>Mucoraceae</taxon>
        <taxon>Thamnidium</taxon>
    </lineage>
</organism>
<protein>
    <submittedName>
        <fullName evidence="2">Uncharacterized protein</fullName>
    </submittedName>
</protein>
<dbReference type="CDD" id="cd12148">
    <property type="entry name" value="fungal_TF_MHR"/>
    <property type="match status" value="1"/>
</dbReference>
<dbReference type="EMBL" id="JAEPRE010000038">
    <property type="protein sequence ID" value="KAG2235156.1"/>
    <property type="molecule type" value="Genomic_DNA"/>
</dbReference>
<comment type="caution">
    <text evidence="2">The sequence shown here is derived from an EMBL/GenBank/DDBJ whole genome shotgun (WGS) entry which is preliminary data.</text>
</comment>
<name>A0A8H7SVH6_9FUNG</name>
<accession>A0A8H7SVH6</accession>
<proteinExistence type="predicted"/>
<dbReference type="InterPro" id="IPR051861">
    <property type="entry name" value="NET_actin-binding_domain"/>
</dbReference>
<feature type="coiled-coil region" evidence="1">
    <location>
        <begin position="48"/>
        <end position="335"/>
    </location>
</feature>
<dbReference type="PANTHER" id="PTHR32258">
    <property type="entry name" value="PROTEIN NETWORKED 4A"/>
    <property type="match status" value="1"/>
</dbReference>
<dbReference type="AlphaFoldDB" id="A0A8H7SVH6"/>
<sequence length="1199" mass="137290">MPFSCPICLDKIKESEISALSCGHVFDRKWCGIISLFLNTDDETDTLILDLQRELSQKTEDIRTLREYIHNEARKHNDAIIERNNESVQLKYQLDRKEKDIDTLQNRFNIVRMEVSSKQATLNTVKENCAQFKSERDEKSKVVSALEEKLRELSQNSCDLYKYKESKTKYQALLSKYEKAVDEKVSVKALMETLQEKVTAMERSSTQNSDSNELASQIEKLKQENESLKSKIQDKTKYNKLLDSFERLVNEKTAIAHEHQKKIEEYKKLLQEQQKSCEDESQIKKEFEDCQLELKSINLKLSTALSKTKELTEQNKKLKEIESKLRKEIKTLKQEGANMKIGNGKLIAQKNKAYSDLEKLRKKSGIKTENITTSVANLDISSATVNNTTDLEKELAETKTTRNRLLRKTDGLTIRNNELQAQVIKLKLNMEDLKSNQTSSETLSKDKLKELKHHCAQLTAIQKENSVRGCNKFNLSCVYTSSRSPLDEEYLGMTRQIALVNEVDTLNQQIKEMEDTFKTLPTYNSFTNTPPPEELMLFYNDESISSSEDTNSAVCLASEDSSSYPPAKRTKLIASLDDVNVYLTPTITSEAQEYQNSLQVNPWTLTLQKGEFKIKTHIKTHSDLLDNLHHMMGTVNLTSSIPSDVTSNVKPNTLISVLNLLVLKKYGKTHCKSVAKSVQIYITPDLSTVDTMVVSESPESIQTTTSKLLSAYIRCQHLQQLAIHVPTFYRLFIDKADGLQTSPAIMALCAAICTFRCKHVSDCLPSISLVEYGKFYFDQARDLLSDLFDQFDLETFTTYIFMTVYKLSVSQTKEALYYADIAERIASVLKPIYNDILKHPDYSTREKGEAVHFKRLLNHLRRMITYSQVSNSDPSTALTINEDLPFCILMHMGEGKWESAADDSVQEKWFVQMHGYILKLQRAGHNASKSAQSCDLQHLTGLIGHQVEMAMRHWYSKILPVEFKLSLPLFDSNIPRNDFYTTLDRECAHSPIPALTTLALYEEWLVLGLAYLPKAMPSPENNWSKLTTLWSGGQTTKDLVSKKWERRINKLLKLRKMIEFEGSDQDYLNAVNTIIIPTENRVNDNIVCLGLHSAFITIRLLKYLRSRVQDCYFDIKILLNAWQFLLAVSKLRSIMQPTILDMMPRVHKNLTVCMNIVKEELKLQPYQGKVGNYVDVMERELKSQVIEDDDCDCVACPNA</sequence>
<gene>
    <name evidence="2" type="ORF">INT48_006537</name>
</gene>
<evidence type="ECO:0000313" key="3">
    <source>
        <dbReference type="Proteomes" id="UP000613177"/>
    </source>
</evidence>